<sequence>MRGPAPSSPTRQVARSTYSWITEDDAVLGSVELRHDIDHPLLLDAGGHIGYSVRPDYRGRGIATWALNNALDQARDRSMDRVLLTCSPENTASAHIIEKAGGILEDVRETVIGPKRRYWIKL</sequence>
<evidence type="ECO:0000313" key="3">
    <source>
        <dbReference type="Proteomes" id="UP000249341"/>
    </source>
</evidence>
<dbReference type="EMBL" id="QLMJ01000022">
    <property type="protein sequence ID" value="RAK27659.1"/>
    <property type="molecule type" value="Genomic_DNA"/>
</dbReference>
<keyword evidence="3" id="KW-1185">Reference proteome</keyword>
<dbReference type="PANTHER" id="PTHR39173">
    <property type="entry name" value="ACETYLTRANSFERASE"/>
    <property type="match status" value="1"/>
</dbReference>
<keyword evidence="2" id="KW-0808">Transferase</keyword>
<proteinExistence type="predicted"/>
<dbReference type="InterPro" id="IPR016181">
    <property type="entry name" value="Acyl_CoA_acyltransferase"/>
</dbReference>
<dbReference type="AlphaFoldDB" id="A0A327Z1L7"/>
<evidence type="ECO:0000313" key="2">
    <source>
        <dbReference type="EMBL" id="RAK27659.1"/>
    </source>
</evidence>
<protein>
    <submittedName>
        <fullName evidence="2">Acetyltransferase (GNAT) family protein</fullName>
    </submittedName>
</protein>
<gene>
    <name evidence="2" type="ORF">B0I29_12242</name>
</gene>
<evidence type="ECO:0000259" key="1">
    <source>
        <dbReference type="PROSITE" id="PS51186"/>
    </source>
</evidence>
<dbReference type="GO" id="GO:0016747">
    <property type="term" value="F:acyltransferase activity, transferring groups other than amino-acyl groups"/>
    <property type="evidence" value="ECO:0007669"/>
    <property type="project" value="InterPro"/>
</dbReference>
<organism evidence="2 3">
    <name type="scientific">Actinoplanes lutulentus</name>
    <dbReference type="NCBI Taxonomy" id="1287878"/>
    <lineage>
        <taxon>Bacteria</taxon>
        <taxon>Bacillati</taxon>
        <taxon>Actinomycetota</taxon>
        <taxon>Actinomycetes</taxon>
        <taxon>Micromonosporales</taxon>
        <taxon>Micromonosporaceae</taxon>
        <taxon>Actinoplanes</taxon>
    </lineage>
</organism>
<dbReference type="InterPro" id="IPR000182">
    <property type="entry name" value="GNAT_dom"/>
</dbReference>
<dbReference type="Pfam" id="PF13302">
    <property type="entry name" value="Acetyltransf_3"/>
    <property type="match status" value="1"/>
</dbReference>
<feature type="domain" description="N-acetyltransferase" evidence="1">
    <location>
        <begin position="1"/>
        <end position="122"/>
    </location>
</feature>
<reference evidence="2 3" key="1">
    <citation type="submission" date="2018-06" db="EMBL/GenBank/DDBJ databases">
        <title>Genomic Encyclopedia of Type Strains, Phase III (KMG-III): the genomes of soil and plant-associated and newly described type strains.</title>
        <authorList>
            <person name="Whitman W."/>
        </authorList>
    </citation>
    <scope>NUCLEOTIDE SEQUENCE [LARGE SCALE GENOMIC DNA]</scope>
    <source>
        <strain evidence="2 3">CGMCC 4.7090</strain>
    </source>
</reference>
<name>A0A327Z1L7_9ACTN</name>
<dbReference type="PANTHER" id="PTHR39173:SF1">
    <property type="entry name" value="ACETYLTRANSFERASE"/>
    <property type="match status" value="1"/>
</dbReference>
<dbReference type="RefSeq" id="WP_181558162.1">
    <property type="nucleotide sequence ID" value="NZ_JACHWI010000008.1"/>
</dbReference>
<dbReference type="SUPFAM" id="SSF55729">
    <property type="entry name" value="Acyl-CoA N-acyltransferases (Nat)"/>
    <property type="match status" value="1"/>
</dbReference>
<dbReference type="Gene3D" id="3.40.630.30">
    <property type="match status" value="1"/>
</dbReference>
<dbReference type="Proteomes" id="UP000249341">
    <property type="component" value="Unassembled WGS sequence"/>
</dbReference>
<dbReference type="CDD" id="cd04301">
    <property type="entry name" value="NAT_SF"/>
    <property type="match status" value="1"/>
</dbReference>
<comment type="caution">
    <text evidence="2">The sequence shown here is derived from an EMBL/GenBank/DDBJ whole genome shotgun (WGS) entry which is preliminary data.</text>
</comment>
<accession>A0A327Z1L7</accession>
<dbReference type="PROSITE" id="PS51186">
    <property type="entry name" value="GNAT"/>
    <property type="match status" value="1"/>
</dbReference>